<gene>
    <name evidence="4" type="ORF">POJ06DRAFT_48237</name>
</gene>
<dbReference type="EMBL" id="JARPMG010000016">
    <property type="protein sequence ID" value="KAJ8096452.1"/>
    <property type="molecule type" value="Genomic_DNA"/>
</dbReference>
<dbReference type="GO" id="GO:0045122">
    <property type="term" value="P:aflatoxin biosynthetic process"/>
    <property type="evidence" value="ECO:0007669"/>
    <property type="project" value="InterPro"/>
</dbReference>
<dbReference type="RefSeq" id="XP_056039902.1">
    <property type="nucleotide sequence ID" value="XM_056191110.1"/>
</dbReference>
<dbReference type="GeneID" id="80886276"/>
<sequence length="203" mass="22891">MMITPPMPTRSPSMESNPSTSCQCGASAISLLETVSIEYVEATLQSVPRVICRSKHALSQWRKLLSCNRCSNTSEFLMLLIIICEKVTSVYQRTIIILTEQFHKLYPPNRKDEVHMAGLDMATARDADHSLNLREYDVEVEEEPCVFGGVIQMQLKKVIAFLAILKAVLGAFNWSSHLAMVQIVRDQAQELLRRCSTRCAEID</sequence>
<proteinExistence type="predicted"/>
<dbReference type="AlphaFoldDB" id="A0AAD7QM71"/>
<evidence type="ECO:0000313" key="4">
    <source>
        <dbReference type="EMBL" id="KAJ8096452.1"/>
    </source>
</evidence>
<dbReference type="Proteomes" id="UP001217417">
    <property type="component" value="Unassembled WGS sequence"/>
</dbReference>
<keyword evidence="5" id="KW-1185">Reference proteome</keyword>
<organism evidence="4 5">
    <name type="scientific">Lipomyces tetrasporus</name>
    <dbReference type="NCBI Taxonomy" id="54092"/>
    <lineage>
        <taxon>Eukaryota</taxon>
        <taxon>Fungi</taxon>
        <taxon>Dikarya</taxon>
        <taxon>Ascomycota</taxon>
        <taxon>Saccharomycotina</taxon>
        <taxon>Lipomycetes</taxon>
        <taxon>Lipomycetales</taxon>
        <taxon>Lipomycetaceae</taxon>
        <taxon>Lipomyces</taxon>
    </lineage>
</organism>
<evidence type="ECO:0000313" key="5">
    <source>
        <dbReference type="Proteomes" id="UP001217417"/>
    </source>
</evidence>
<dbReference type="GO" id="GO:0046872">
    <property type="term" value="F:metal ion binding"/>
    <property type="evidence" value="ECO:0007669"/>
    <property type="project" value="UniProtKB-KW"/>
</dbReference>
<dbReference type="GO" id="GO:0003677">
    <property type="term" value="F:DNA binding"/>
    <property type="evidence" value="ECO:0007669"/>
    <property type="project" value="InterPro"/>
</dbReference>
<evidence type="ECO:0000259" key="3">
    <source>
        <dbReference type="Pfam" id="PF08493"/>
    </source>
</evidence>
<reference evidence="4" key="1">
    <citation type="submission" date="2023-03" db="EMBL/GenBank/DDBJ databases">
        <title>Near-Complete genome sequence of Lipomyces tetrasporous NRRL Y-64009, an oleaginous yeast capable of growing on lignocellulosic hydrolysates.</title>
        <authorList>
            <consortium name="Lawrence Berkeley National Laboratory"/>
            <person name="Jagtap S.S."/>
            <person name="Liu J.-J."/>
            <person name="Walukiewicz H.E."/>
            <person name="Pangilinan J."/>
            <person name="Lipzen A."/>
            <person name="Ahrendt S."/>
            <person name="Koriabine M."/>
            <person name="Cobaugh K."/>
            <person name="Salamov A."/>
            <person name="Yoshinaga Y."/>
            <person name="Ng V."/>
            <person name="Daum C."/>
            <person name="Grigoriev I.V."/>
            <person name="Slininger P.J."/>
            <person name="Dien B.S."/>
            <person name="Jin Y.-S."/>
            <person name="Rao C.V."/>
        </authorList>
    </citation>
    <scope>NUCLEOTIDE SEQUENCE</scope>
    <source>
        <strain evidence="4">NRRL Y-64009</strain>
    </source>
</reference>
<comment type="caution">
    <text evidence="4">The sequence shown here is derived from an EMBL/GenBank/DDBJ whole genome shotgun (WGS) entry which is preliminary data.</text>
</comment>
<evidence type="ECO:0000256" key="2">
    <source>
        <dbReference type="ARBA" id="ARBA00023242"/>
    </source>
</evidence>
<keyword evidence="1" id="KW-0479">Metal-binding</keyword>
<name>A0AAD7QM71_9ASCO</name>
<dbReference type="InterPro" id="IPR013700">
    <property type="entry name" value="AflR"/>
</dbReference>
<dbReference type="Pfam" id="PF08493">
    <property type="entry name" value="AflR"/>
    <property type="match status" value="1"/>
</dbReference>
<keyword evidence="2" id="KW-0539">Nucleus</keyword>
<protein>
    <recommendedName>
        <fullName evidence="3">Aflatoxin regulatory protein domain-containing protein</fullName>
    </recommendedName>
</protein>
<evidence type="ECO:0000256" key="1">
    <source>
        <dbReference type="ARBA" id="ARBA00022723"/>
    </source>
</evidence>
<dbReference type="GO" id="GO:0005634">
    <property type="term" value="C:nucleus"/>
    <property type="evidence" value="ECO:0007669"/>
    <property type="project" value="InterPro"/>
</dbReference>
<accession>A0AAD7QM71</accession>
<feature type="domain" description="Aflatoxin regulatory protein" evidence="3">
    <location>
        <begin position="21"/>
        <end position="95"/>
    </location>
</feature>
<dbReference type="GO" id="GO:0006355">
    <property type="term" value="P:regulation of DNA-templated transcription"/>
    <property type="evidence" value="ECO:0007669"/>
    <property type="project" value="InterPro"/>
</dbReference>